<dbReference type="HOGENOM" id="CLU_113690_0_0_14"/>
<reference evidence="2 3" key="1">
    <citation type="journal article" date="2012" name="J. Bacteriol.">
        <title>Complete genome sequence of Mycoplasma haemocanis strain Illinois.</title>
        <authorList>
            <person name="do Nascimento N.C."/>
            <person name="Guimaraes A.M."/>
            <person name="Santos A.P."/>
            <person name="Sanmiguel P.J."/>
            <person name="Messick J.B."/>
        </authorList>
    </citation>
    <scope>NUCLEOTIDE SEQUENCE [LARGE SCALE GENOMIC DNA]</scope>
    <source>
        <strain evidence="2 3">Illinois</strain>
    </source>
</reference>
<sequence>MSSTILVKTIAGAGLAGGMAGGSYLVSTYLFPRKDQFSNKTIQDHINSLKLKLISSLDKSKVAKQWEEEYKLDEANIKSAIPEAITWEKFRDWCETSLQLKKSEHENLVSKVQKWCTVGTIEDRISRKSGKSLISEEGFTSDWENIYTTNNQAADRKTLGLEENQNSGKKQTDIETIKSFCRVEKRKDFLADKKGDSFDKVEKWCTKSN</sequence>
<evidence type="ECO:0000313" key="3">
    <source>
        <dbReference type="Proteomes" id="UP000009135"/>
    </source>
</evidence>
<keyword evidence="1" id="KW-1133">Transmembrane helix</keyword>
<dbReference type="KEGG" id="mhe:MHC_04990"/>
<gene>
    <name evidence="2" type="ordered locus">MHC_04990</name>
</gene>
<evidence type="ECO:0000256" key="1">
    <source>
        <dbReference type="SAM" id="Phobius"/>
    </source>
</evidence>
<dbReference type="EMBL" id="CP003199">
    <property type="protein sequence ID" value="AEW45854.1"/>
    <property type="molecule type" value="Genomic_DNA"/>
</dbReference>
<dbReference type="Proteomes" id="UP000009135">
    <property type="component" value="Chromosome"/>
</dbReference>
<proteinExistence type="predicted"/>
<protein>
    <submittedName>
        <fullName evidence="2">Uncharacterized protein</fullName>
    </submittedName>
</protein>
<dbReference type="OrthoDB" id="9826219at2"/>
<keyword evidence="1" id="KW-0812">Transmembrane</keyword>
<dbReference type="STRING" id="1111676.MHC_04990"/>
<organism evidence="2 3">
    <name type="scientific">Mycoplasma haemocanis (strain Illinois)</name>
    <dbReference type="NCBI Taxonomy" id="1111676"/>
    <lineage>
        <taxon>Bacteria</taxon>
        <taxon>Bacillati</taxon>
        <taxon>Mycoplasmatota</taxon>
        <taxon>Mollicutes</taxon>
        <taxon>Mycoplasmataceae</taxon>
        <taxon>Mycoplasma</taxon>
    </lineage>
</organism>
<accession>H6N882</accession>
<name>H6N882_MYCHN</name>
<feature type="transmembrane region" description="Helical" evidence="1">
    <location>
        <begin position="6"/>
        <end position="31"/>
    </location>
</feature>
<evidence type="ECO:0000313" key="2">
    <source>
        <dbReference type="EMBL" id="AEW45854.1"/>
    </source>
</evidence>
<keyword evidence="3" id="KW-1185">Reference proteome</keyword>
<dbReference type="AlphaFoldDB" id="H6N882"/>
<keyword evidence="1" id="KW-0472">Membrane</keyword>